<keyword evidence="1" id="KW-0732">Signal</keyword>
<evidence type="ECO:0000313" key="4">
    <source>
        <dbReference type="EMBL" id="CAF1209986.1"/>
    </source>
</evidence>
<accession>A0A814X6C3</accession>
<dbReference type="Gene3D" id="2.120.10.30">
    <property type="entry name" value="TolB, C-terminal domain"/>
    <property type="match status" value="2"/>
</dbReference>
<feature type="region of interest" description="Disordered" evidence="3">
    <location>
        <begin position="1"/>
        <end position="21"/>
    </location>
</feature>
<dbReference type="SUPFAM" id="SSF63825">
    <property type="entry name" value="YWTD domain"/>
    <property type="match status" value="1"/>
</dbReference>
<evidence type="ECO:0000313" key="6">
    <source>
        <dbReference type="Proteomes" id="UP000663854"/>
    </source>
</evidence>
<dbReference type="PANTHER" id="PTHR10680">
    <property type="entry name" value="PEPTIDYL-GLYCINE ALPHA-AMIDATING MONOOXYGENASE"/>
    <property type="match status" value="1"/>
</dbReference>
<dbReference type="Proteomes" id="UP000663870">
    <property type="component" value="Unassembled WGS sequence"/>
</dbReference>
<evidence type="ECO:0000313" key="7">
    <source>
        <dbReference type="Proteomes" id="UP000663870"/>
    </source>
</evidence>
<dbReference type="CDD" id="cd05819">
    <property type="entry name" value="NHL"/>
    <property type="match status" value="1"/>
</dbReference>
<dbReference type="Proteomes" id="UP000663854">
    <property type="component" value="Unassembled WGS sequence"/>
</dbReference>
<keyword evidence="2" id="KW-0325">Glycoprotein</keyword>
<organism evidence="4 6">
    <name type="scientific">Rotaria sordida</name>
    <dbReference type="NCBI Taxonomy" id="392033"/>
    <lineage>
        <taxon>Eukaryota</taxon>
        <taxon>Metazoa</taxon>
        <taxon>Spiralia</taxon>
        <taxon>Gnathifera</taxon>
        <taxon>Rotifera</taxon>
        <taxon>Eurotatoria</taxon>
        <taxon>Bdelloidea</taxon>
        <taxon>Philodinida</taxon>
        <taxon>Philodinidae</taxon>
        <taxon>Rotaria</taxon>
    </lineage>
</organism>
<keyword evidence="7" id="KW-1185">Reference proteome</keyword>
<evidence type="ECO:0000256" key="2">
    <source>
        <dbReference type="ARBA" id="ARBA00023180"/>
    </source>
</evidence>
<evidence type="ECO:0000256" key="1">
    <source>
        <dbReference type="ARBA" id="ARBA00022729"/>
    </source>
</evidence>
<evidence type="ECO:0000313" key="5">
    <source>
        <dbReference type="EMBL" id="CAF1486169.1"/>
    </source>
</evidence>
<dbReference type="AlphaFoldDB" id="A0A814X6C3"/>
<protein>
    <submittedName>
        <fullName evidence="4">Uncharacterized protein</fullName>
    </submittedName>
</protein>
<comment type="caution">
    <text evidence="4">The sequence shown here is derived from an EMBL/GenBank/DDBJ whole genome shotgun (WGS) entry which is preliminary data.</text>
</comment>
<gene>
    <name evidence="5" type="ORF">JXQ802_LOCUS39588</name>
    <name evidence="4" type="ORF">PYM288_LOCUS25325</name>
</gene>
<proteinExistence type="predicted"/>
<dbReference type="EMBL" id="CAJNOL010002302">
    <property type="protein sequence ID" value="CAF1486169.1"/>
    <property type="molecule type" value="Genomic_DNA"/>
</dbReference>
<reference evidence="4" key="1">
    <citation type="submission" date="2021-02" db="EMBL/GenBank/DDBJ databases">
        <authorList>
            <person name="Nowell W R."/>
        </authorList>
    </citation>
    <scope>NUCLEOTIDE SEQUENCE</scope>
</reference>
<dbReference type="GO" id="GO:0005576">
    <property type="term" value="C:extracellular region"/>
    <property type="evidence" value="ECO:0007669"/>
    <property type="project" value="TreeGrafter"/>
</dbReference>
<dbReference type="EMBL" id="CAJNOH010001371">
    <property type="protein sequence ID" value="CAF1209986.1"/>
    <property type="molecule type" value="Genomic_DNA"/>
</dbReference>
<name>A0A814X6C3_9BILA</name>
<dbReference type="InterPro" id="IPR011042">
    <property type="entry name" value="6-blade_b-propeller_TolB-like"/>
</dbReference>
<evidence type="ECO:0000256" key="3">
    <source>
        <dbReference type="SAM" id="MobiDB-lite"/>
    </source>
</evidence>
<dbReference type="PANTHER" id="PTHR10680:SF28">
    <property type="entry name" value="SMP-30_GLUCONOLACTONASE_LRE-LIKE REGION DOMAIN-CONTAINING PROTEIN"/>
    <property type="match status" value="1"/>
</dbReference>
<sequence length="245" mass="27174">MGDTNGQVIAGDHGPGDRLDQLDRPADVLIDKGTDSLLICDRWNERVLRWSRSSGTTHGEILLENIDCYGLAIDDQRYIYISDDNKHEVRRYKIGNKNGTIVAGGHGRGDGFNQLNEPTFIFVDQQQSVYVSGSNNHRVMKWTIGATEGIAIAGGQGQGNALIQLSHPRGLFVDAFGFIYVTDSENDRVMRWSQDEKQGTTIVGGNGQGQEANQLNLPVGLSFDRHGNLYIADSLNWRVQRFPIE</sequence>